<dbReference type="Proteomes" id="UP000836404">
    <property type="component" value="Unassembled WGS sequence"/>
</dbReference>
<feature type="compositionally biased region" description="Low complexity" evidence="1">
    <location>
        <begin position="1"/>
        <end position="13"/>
    </location>
</feature>
<protein>
    <submittedName>
        <fullName evidence="2">Uncharacterized protein</fullName>
    </submittedName>
</protein>
<sequence length="98" mass="10195">MSSVAAEPSSAAADPKAKGKRGQVSAVAESSSSAVDPAKEAKHKRGQVEKNLDNGIVNEEVVNSLSKRAAMKLLALGGIEVRAKARADEVQRTLNQAL</sequence>
<dbReference type="EMBL" id="CAJHJF010006399">
    <property type="protein sequence ID" value="CAD6956336.1"/>
    <property type="molecule type" value="Genomic_DNA"/>
</dbReference>
<feature type="region of interest" description="Disordered" evidence="1">
    <location>
        <begin position="1"/>
        <end position="52"/>
    </location>
</feature>
<reference evidence="2 3" key="1">
    <citation type="submission" date="2020-10" db="EMBL/GenBank/DDBJ databases">
        <authorList>
            <person name="Sedaghatjoo S."/>
        </authorList>
    </citation>
    <scope>NUCLEOTIDE SEQUENCE [LARGE SCALE GENOMIC DNA]</scope>
    <source>
        <strain evidence="2 3">LLFL</strain>
    </source>
</reference>
<accession>A0A9N8M2M0</accession>
<name>A0A9N8M2M0_9BASI</name>
<feature type="compositionally biased region" description="Low complexity" evidence="1">
    <location>
        <begin position="24"/>
        <end position="35"/>
    </location>
</feature>
<evidence type="ECO:0000313" key="2">
    <source>
        <dbReference type="EMBL" id="CAD6956336.1"/>
    </source>
</evidence>
<evidence type="ECO:0000313" key="3">
    <source>
        <dbReference type="Proteomes" id="UP000836404"/>
    </source>
</evidence>
<dbReference type="AlphaFoldDB" id="A0A9N8M2M0"/>
<evidence type="ECO:0000256" key="1">
    <source>
        <dbReference type="SAM" id="MobiDB-lite"/>
    </source>
</evidence>
<organism evidence="2 3">
    <name type="scientific">Tilletia laevis</name>
    <dbReference type="NCBI Taxonomy" id="157183"/>
    <lineage>
        <taxon>Eukaryota</taxon>
        <taxon>Fungi</taxon>
        <taxon>Dikarya</taxon>
        <taxon>Basidiomycota</taxon>
        <taxon>Ustilaginomycotina</taxon>
        <taxon>Exobasidiomycetes</taxon>
        <taxon>Tilletiales</taxon>
        <taxon>Tilletiaceae</taxon>
        <taxon>Tilletia</taxon>
    </lineage>
</organism>
<proteinExistence type="predicted"/>
<gene>
    <name evidence="2" type="ORF">JKILLFL_G6528</name>
</gene>
<comment type="caution">
    <text evidence="2">The sequence shown here is derived from an EMBL/GenBank/DDBJ whole genome shotgun (WGS) entry which is preliminary data.</text>
</comment>
<keyword evidence="3" id="KW-1185">Reference proteome</keyword>